<feature type="compositionally biased region" description="Low complexity" evidence="9">
    <location>
        <begin position="518"/>
        <end position="550"/>
    </location>
</feature>
<reference evidence="13" key="1">
    <citation type="submission" date="2022-01" db="EMBL/GenBank/DDBJ databases">
        <title>Genome Sequence Resource for Two Populations of Ditylenchus destructor, the Migratory Endoparasitic Phytonematode.</title>
        <authorList>
            <person name="Zhang H."/>
            <person name="Lin R."/>
            <person name="Xie B."/>
        </authorList>
    </citation>
    <scope>NUCLEOTIDE SEQUENCE</scope>
    <source>
        <strain evidence="13">BazhouSP</strain>
    </source>
</reference>
<evidence type="ECO:0000256" key="4">
    <source>
        <dbReference type="ARBA" id="ARBA00023155"/>
    </source>
</evidence>
<dbReference type="InterPro" id="IPR006899">
    <property type="entry name" value="HNF-1_N"/>
</dbReference>
<protein>
    <submittedName>
        <fullName evidence="13">Homeobox domain-containing protein</fullName>
    </submittedName>
</protein>
<dbReference type="Proteomes" id="UP001201812">
    <property type="component" value="Unassembled WGS sequence"/>
</dbReference>
<dbReference type="SMART" id="SM00389">
    <property type="entry name" value="HOX"/>
    <property type="match status" value="1"/>
</dbReference>
<evidence type="ECO:0000256" key="1">
    <source>
        <dbReference type="ARBA" id="ARBA00004123"/>
    </source>
</evidence>
<dbReference type="SUPFAM" id="SSF46689">
    <property type="entry name" value="Homeodomain-like"/>
    <property type="match status" value="1"/>
</dbReference>
<feature type="region of interest" description="Disordered" evidence="9">
    <location>
        <begin position="581"/>
        <end position="620"/>
    </location>
</feature>
<name>A0AAD4R5C4_9BILA</name>
<dbReference type="InterPro" id="IPR009057">
    <property type="entry name" value="Homeodomain-like_sf"/>
</dbReference>
<feature type="compositionally biased region" description="Polar residues" evidence="9">
    <location>
        <begin position="309"/>
        <end position="330"/>
    </location>
</feature>
<dbReference type="SUPFAM" id="SSF47413">
    <property type="entry name" value="lambda repressor-like DNA-binding domains"/>
    <property type="match status" value="1"/>
</dbReference>
<keyword evidence="14" id="KW-1185">Reference proteome</keyword>
<dbReference type="PROSITE" id="PS51936">
    <property type="entry name" value="POU_4"/>
    <property type="match status" value="1"/>
</dbReference>
<feature type="compositionally biased region" description="Low complexity" evidence="9">
    <location>
        <begin position="230"/>
        <end position="241"/>
    </location>
</feature>
<dbReference type="PANTHER" id="PTHR14618:SF0">
    <property type="entry name" value="HOMEOBOX-CONTAINING PROTEIN 1"/>
    <property type="match status" value="1"/>
</dbReference>
<dbReference type="AlphaFoldDB" id="A0AAD4R5C4"/>
<keyword evidence="4 7" id="KW-0371">Homeobox</keyword>
<dbReference type="FunFam" id="1.10.10.60:FF:000550">
    <property type="entry name" value="Homeobox domaincontaining protein"/>
    <property type="match status" value="1"/>
</dbReference>
<feature type="compositionally biased region" description="Low complexity" evidence="9">
    <location>
        <begin position="590"/>
        <end position="601"/>
    </location>
</feature>
<feature type="domain" description="HNF-p1" evidence="12">
    <location>
        <begin position="14"/>
        <end position="45"/>
    </location>
</feature>
<feature type="compositionally biased region" description="Polar residues" evidence="9">
    <location>
        <begin position="602"/>
        <end position="613"/>
    </location>
</feature>
<feature type="compositionally biased region" description="Polar residues" evidence="9">
    <location>
        <begin position="143"/>
        <end position="155"/>
    </location>
</feature>
<dbReference type="InterPro" id="IPR044869">
    <property type="entry name" value="HNF-1_POU"/>
</dbReference>
<feature type="compositionally biased region" description="Polar residues" evidence="9">
    <location>
        <begin position="88"/>
        <end position="115"/>
    </location>
</feature>
<evidence type="ECO:0000256" key="7">
    <source>
        <dbReference type="PROSITE-ProRule" id="PRU00108"/>
    </source>
</evidence>
<proteinExistence type="predicted"/>
<gene>
    <name evidence="13" type="ORF">DdX_10429</name>
</gene>
<sequence length="737" mass="79562">MSSTATTATGNATGNGFYTMEQMELIRRLRRTGIAPEAVIEAFREMEHMECELDGQLQRLQQEQQHHVSQAAALAAAKLLFEHLPSGTAQAHHSGSSPNSLLGAFNFSQPDQSTKGLGMGSPPTPLSSPPITTQQQATALGIHSTTDQSQASGQFTTTVPTASTAVTTASVMGHASPINFPITNQPATSVAIDDAQLHALLSASLTHGTPLGIPAHGSNGLAPTPSSLIPSPHSQSHTPQSALATSIIPNFASLAGFGAAVTASQLQAQLQAYSQSQKQPNMLLLNQIKNEIPSGSPPPPSSASSSGSTGQHARSTTVQNGTRPIRSQRTPMKEITTLDDPAELDEFMAQGEDACINDMKQFITQFSLRQTTVAMMTGVSQPYISKLLNGNHRELSLRCRKNIYSWYLNCRRHPEKLATFVQDPSSRLETNTDGELVPQRRERYVFRPMLIKILESFFETSPFPDNLKRMEIAQQCNQALQYDRRGSQLMPKEVVTPQVIANWFANKRKEMRRKSNDDPSISLSSSSNLNGSQQPYPTSQSSTTSPTSTTADASVSLFGTAINSICHLNGRRILQQFQSCSDTTTNEDGSPPFSQSPVSPSRCSPSDETQLQGGESEDVDMSDQTVHITNPPSSQKISNLEDFLGRSRPSLFLDPPHLIGQKFTGEETKASDTTLLGSPPAFTPAKLMDLAAGVTVTSSNHDWGSMSEQLALLFSAVKQPQTNSIMKEEPCETAELA</sequence>
<evidence type="ECO:0000259" key="12">
    <source>
        <dbReference type="PROSITE" id="PS51937"/>
    </source>
</evidence>
<dbReference type="PROSITE" id="PS51937">
    <property type="entry name" value="HNF_P1"/>
    <property type="match status" value="1"/>
</dbReference>
<dbReference type="InterPro" id="IPR001356">
    <property type="entry name" value="HD"/>
</dbReference>
<evidence type="ECO:0000256" key="3">
    <source>
        <dbReference type="ARBA" id="ARBA00023125"/>
    </source>
</evidence>
<keyword evidence="2" id="KW-0805">Transcription regulation</keyword>
<feature type="DNA-binding region" description="Homeobox" evidence="7">
    <location>
        <begin position="439"/>
        <end position="515"/>
    </location>
</feature>
<feature type="region of interest" description="Disordered" evidence="9">
    <location>
        <begin position="289"/>
        <end position="332"/>
    </location>
</feature>
<comment type="subcellular location">
    <subcellularLocation>
        <location evidence="1 7 8">Nucleus</location>
    </subcellularLocation>
</comment>
<evidence type="ECO:0000256" key="8">
    <source>
        <dbReference type="RuleBase" id="RU000682"/>
    </source>
</evidence>
<evidence type="ECO:0000256" key="6">
    <source>
        <dbReference type="ARBA" id="ARBA00023242"/>
    </source>
</evidence>
<dbReference type="Pfam" id="PF04814">
    <property type="entry name" value="HNF-1_N"/>
    <property type="match status" value="1"/>
</dbReference>
<dbReference type="InterPro" id="IPR044866">
    <property type="entry name" value="HNF_P1"/>
</dbReference>
<evidence type="ECO:0000256" key="2">
    <source>
        <dbReference type="ARBA" id="ARBA00023015"/>
    </source>
</evidence>
<dbReference type="GO" id="GO:0045893">
    <property type="term" value="P:positive regulation of DNA-templated transcription"/>
    <property type="evidence" value="ECO:0007669"/>
    <property type="project" value="InterPro"/>
</dbReference>
<feature type="region of interest" description="Disordered" evidence="9">
    <location>
        <begin position="214"/>
        <end position="241"/>
    </location>
</feature>
<feature type="region of interest" description="Disordered" evidence="9">
    <location>
        <begin position="510"/>
        <end position="550"/>
    </location>
</feature>
<dbReference type="EMBL" id="JAKKPZ010000023">
    <property type="protein sequence ID" value="KAI1711175.1"/>
    <property type="molecule type" value="Genomic_DNA"/>
</dbReference>
<comment type="caution">
    <text evidence="13">The sequence shown here is derived from an EMBL/GenBank/DDBJ whole genome shotgun (WGS) entry which is preliminary data.</text>
</comment>
<dbReference type="InterPro" id="IPR040363">
    <property type="entry name" value="HMBOX1"/>
</dbReference>
<accession>A0AAD4R5C4</accession>
<organism evidence="13 14">
    <name type="scientific">Ditylenchus destructor</name>
    <dbReference type="NCBI Taxonomy" id="166010"/>
    <lineage>
        <taxon>Eukaryota</taxon>
        <taxon>Metazoa</taxon>
        <taxon>Ecdysozoa</taxon>
        <taxon>Nematoda</taxon>
        <taxon>Chromadorea</taxon>
        <taxon>Rhabditida</taxon>
        <taxon>Tylenchina</taxon>
        <taxon>Tylenchomorpha</taxon>
        <taxon>Sphaerularioidea</taxon>
        <taxon>Anguinidae</taxon>
        <taxon>Anguininae</taxon>
        <taxon>Ditylenchus</taxon>
    </lineage>
</organism>
<feature type="domain" description="POU-specific atypical" evidence="11">
    <location>
        <begin position="327"/>
        <end position="423"/>
    </location>
</feature>
<dbReference type="Gene3D" id="1.10.260.40">
    <property type="entry name" value="lambda repressor-like DNA-binding domains"/>
    <property type="match status" value="1"/>
</dbReference>
<feature type="domain" description="Homeobox" evidence="10">
    <location>
        <begin position="437"/>
        <end position="514"/>
    </location>
</feature>
<evidence type="ECO:0000313" key="13">
    <source>
        <dbReference type="EMBL" id="KAI1711175.1"/>
    </source>
</evidence>
<keyword evidence="3 7" id="KW-0238">DNA-binding</keyword>
<dbReference type="GO" id="GO:0005634">
    <property type="term" value="C:nucleus"/>
    <property type="evidence" value="ECO:0007669"/>
    <property type="project" value="UniProtKB-SubCell"/>
</dbReference>
<evidence type="ECO:0000313" key="14">
    <source>
        <dbReference type="Proteomes" id="UP001201812"/>
    </source>
</evidence>
<dbReference type="GO" id="GO:0003691">
    <property type="term" value="F:double-stranded telomeric DNA binding"/>
    <property type="evidence" value="ECO:0007669"/>
    <property type="project" value="InterPro"/>
</dbReference>
<dbReference type="InterPro" id="IPR010982">
    <property type="entry name" value="Lambda_DNA-bd_dom_sf"/>
</dbReference>
<feature type="region of interest" description="Disordered" evidence="9">
    <location>
        <begin position="88"/>
        <end position="156"/>
    </location>
</feature>
<keyword evidence="6 7" id="KW-0539">Nucleus</keyword>
<dbReference type="Gene3D" id="1.10.10.60">
    <property type="entry name" value="Homeodomain-like"/>
    <property type="match status" value="1"/>
</dbReference>
<dbReference type="PROSITE" id="PS50071">
    <property type="entry name" value="HOMEOBOX_2"/>
    <property type="match status" value="1"/>
</dbReference>
<evidence type="ECO:0000256" key="9">
    <source>
        <dbReference type="SAM" id="MobiDB-lite"/>
    </source>
</evidence>
<dbReference type="PANTHER" id="PTHR14618">
    <property type="entry name" value="HOMEODOX-CONTAINING PROTEIN 1 HMBOX1"/>
    <property type="match status" value="1"/>
</dbReference>
<evidence type="ECO:0000259" key="10">
    <source>
        <dbReference type="PROSITE" id="PS50071"/>
    </source>
</evidence>
<dbReference type="CDD" id="cd00086">
    <property type="entry name" value="homeodomain"/>
    <property type="match status" value="1"/>
</dbReference>
<evidence type="ECO:0000259" key="11">
    <source>
        <dbReference type="PROSITE" id="PS51936"/>
    </source>
</evidence>
<keyword evidence="5" id="KW-0804">Transcription</keyword>
<dbReference type="Pfam" id="PF00046">
    <property type="entry name" value="Homeodomain"/>
    <property type="match status" value="1"/>
</dbReference>
<evidence type="ECO:0000256" key="5">
    <source>
        <dbReference type="ARBA" id="ARBA00023163"/>
    </source>
</evidence>